<evidence type="ECO:0000256" key="7">
    <source>
        <dbReference type="ARBA" id="ARBA00022785"/>
    </source>
</evidence>
<dbReference type="AlphaFoldDB" id="A0A1F5S3R8"/>
<evidence type="ECO:0000256" key="9">
    <source>
        <dbReference type="ARBA" id="ARBA00061210"/>
    </source>
</evidence>
<comment type="similarity">
    <text evidence="9 13">Belongs to the QueA family.</text>
</comment>
<dbReference type="PANTHER" id="PTHR30307">
    <property type="entry name" value="S-ADENOSYLMETHIONINE:TRNA RIBOSYLTRANSFERASE-ISOMERASE"/>
    <property type="match status" value="1"/>
</dbReference>
<dbReference type="InterPro" id="IPR003699">
    <property type="entry name" value="QueA"/>
</dbReference>
<proteinExistence type="inferred from homology"/>
<keyword evidence="4 13" id="KW-0963">Cytoplasm</keyword>
<accession>A0A1F5S3R8</accession>
<dbReference type="HAMAP" id="MF_00113">
    <property type="entry name" value="QueA"/>
    <property type="match status" value="1"/>
</dbReference>
<dbReference type="GO" id="GO:0051075">
    <property type="term" value="F:S-adenosylmethionine:tRNA ribosyltransferase-isomerase activity"/>
    <property type="evidence" value="ECO:0007669"/>
    <property type="project" value="UniProtKB-EC"/>
</dbReference>
<dbReference type="EMBL" id="MFGA01000008">
    <property type="protein sequence ID" value="OGF21350.1"/>
    <property type="molecule type" value="Genomic_DNA"/>
</dbReference>
<comment type="subcellular location">
    <subcellularLocation>
        <location evidence="1 13">Cytoplasm</location>
    </subcellularLocation>
</comment>
<comment type="caution">
    <text evidence="14">The sequence shown here is derived from an EMBL/GenBank/DDBJ whole genome shotgun (WGS) entry which is preliminary data.</text>
</comment>
<evidence type="ECO:0000256" key="10">
    <source>
        <dbReference type="ARBA" id="ARBA00066503"/>
    </source>
</evidence>
<evidence type="ECO:0000256" key="4">
    <source>
        <dbReference type="ARBA" id="ARBA00022490"/>
    </source>
</evidence>
<keyword evidence="6 13" id="KW-0949">S-adenosyl-L-methionine</keyword>
<dbReference type="InterPro" id="IPR042118">
    <property type="entry name" value="QueA_dom1"/>
</dbReference>
<dbReference type="Proteomes" id="UP000177407">
    <property type="component" value="Unassembled WGS sequence"/>
</dbReference>
<comment type="function">
    <text evidence="13">Transfers and isomerizes the ribose moiety from AdoMet to the 7-aminomethyl group of 7-deazaguanine (preQ1-tRNA) to give epoxyqueuosine (oQ-tRNA).</text>
</comment>
<keyword evidence="5 13" id="KW-0808">Transferase</keyword>
<name>A0A1F5S3R8_9BACT</name>
<evidence type="ECO:0000313" key="15">
    <source>
        <dbReference type="Proteomes" id="UP000177407"/>
    </source>
</evidence>
<dbReference type="InterPro" id="IPR042119">
    <property type="entry name" value="QueA_dom2"/>
</dbReference>
<evidence type="ECO:0000256" key="8">
    <source>
        <dbReference type="ARBA" id="ARBA00052751"/>
    </source>
</evidence>
<dbReference type="InterPro" id="IPR036100">
    <property type="entry name" value="QueA_sf"/>
</dbReference>
<dbReference type="Gene3D" id="3.40.1780.10">
    <property type="entry name" value="QueA-like"/>
    <property type="match status" value="1"/>
</dbReference>
<organism evidence="14 15">
    <name type="scientific">Candidatus Falkowbacteria bacterium RIFOXYA2_FULL_38_12</name>
    <dbReference type="NCBI Taxonomy" id="1797993"/>
    <lineage>
        <taxon>Bacteria</taxon>
        <taxon>Candidatus Falkowiibacteriota</taxon>
    </lineage>
</organism>
<evidence type="ECO:0000256" key="1">
    <source>
        <dbReference type="ARBA" id="ARBA00004496"/>
    </source>
</evidence>
<keyword evidence="7 13" id="KW-0671">Queuosine biosynthesis</keyword>
<evidence type="ECO:0000256" key="5">
    <source>
        <dbReference type="ARBA" id="ARBA00022679"/>
    </source>
</evidence>
<dbReference type="UniPathway" id="UPA00392"/>
<evidence type="ECO:0000256" key="11">
    <source>
        <dbReference type="ARBA" id="ARBA00069325"/>
    </source>
</evidence>
<dbReference type="SUPFAM" id="SSF111337">
    <property type="entry name" value="QueA-like"/>
    <property type="match status" value="1"/>
</dbReference>
<comment type="catalytic activity">
    <reaction evidence="8 13">
        <text>7-aminomethyl-7-carbaguanosine(34) in tRNA + S-adenosyl-L-methionine = epoxyqueuosine(34) in tRNA + adenine + L-methionine + 2 H(+)</text>
        <dbReference type="Rhea" id="RHEA:32155"/>
        <dbReference type="Rhea" id="RHEA-COMP:10342"/>
        <dbReference type="Rhea" id="RHEA-COMP:18582"/>
        <dbReference type="ChEBI" id="CHEBI:15378"/>
        <dbReference type="ChEBI" id="CHEBI:16708"/>
        <dbReference type="ChEBI" id="CHEBI:57844"/>
        <dbReference type="ChEBI" id="CHEBI:59789"/>
        <dbReference type="ChEBI" id="CHEBI:82833"/>
        <dbReference type="ChEBI" id="CHEBI:194443"/>
        <dbReference type="EC" id="2.4.99.17"/>
    </reaction>
</comment>
<sequence length="343" mass="39140">MKLQDFDFNLPQNLIAQEQASPRDACRLMVVDRNKKVIKHDKFYNIYKYLEPGDVLVLNNSKVIPARLWGKKISGGKVEILLLRQVGKDCWECLVGSVPLTKQTDLEIFFSKKLRGTIIERKTDTAVIKFNLLGEKLTKEIFRIGEAPTPPYIKSKSEKLKVKSWYQTVYAKYFGSVAAPTAGMHFTKRLLQKIEKRGVKIEYITLHVGLGTFQPVKEEDIAKHKMHSEFFELNEKTADALNKAKKSGKKIVACGTTSTRVLECLTDKNGVIKPKNGSTDIFIYPGYKFKFVDHLITNFHTPKSTLLMLVSAFADKKTIDNTYKLAIKKKYHFYSFGDAMLIL</sequence>
<dbReference type="GO" id="GO:0005737">
    <property type="term" value="C:cytoplasm"/>
    <property type="evidence" value="ECO:0007669"/>
    <property type="project" value="UniProtKB-SubCell"/>
</dbReference>
<dbReference type="FunFam" id="3.40.1780.10:FF:000001">
    <property type="entry name" value="S-adenosylmethionine:tRNA ribosyltransferase-isomerase"/>
    <property type="match status" value="1"/>
</dbReference>
<evidence type="ECO:0000256" key="3">
    <source>
        <dbReference type="ARBA" id="ARBA00011245"/>
    </source>
</evidence>
<dbReference type="Gene3D" id="2.40.10.240">
    <property type="entry name" value="QueA-like"/>
    <property type="match status" value="1"/>
</dbReference>
<reference evidence="14 15" key="1">
    <citation type="journal article" date="2016" name="Nat. Commun.">
        <title>Thousands of microbial genomes shed light on interconnected biogeochemical processes in an aquifer system.</title>
        <authorList>
            <person name="Anantharaman K."/>
            <person name="Brown C.T."/>
            <person name="Hug L.A."/>
            <person name="Sharon I."/>
            <person name="Castelle C.J."/>
            <person name="Probst A.J."/>
            <person name="Thomas B.C."/>
            <person name="Singh A."/>
            <person name="Wilkins M.J."/>
            <person name="Karaoz U."/>
            <person name="Brodie E.L."/>
            <person name="Williams K.H."/>
            <person name="Hubbard S.S."/>
            <person name="Banfield J.F."/>
        </authorList>
    </citation>
    <scope>NUCLEOTIDE SEQUENCE [LARGE SCALE GENOMIC DNA]</scope>
</reference>
<evidence type="ECO:0000256" key="6">
    <source>
        <dbReference type="ARBA" id="ARBA00022691"/>
    </source>
</evidence>
<dbReference type="NCBIfam" id="NF001140">
    <property type="entry name" value="PRK00147.1"/>
    <property type="match status" value="1"/>
</dbReference>
<comment type="pathway">
    <text evidence="2 13">tRNA modification; tRNA-queuosine biosynthesis.</text>
</comment>
<gene>
    <name evidence="13" type="primary">queA</name>
    <name evidence="14" type="ORF">A2257_00860</name>
</gene>
<dbReference type="GO" id="GO:0008616">
    <property type="term" value="P:tRNA queuosine(34) biosynthetic process"/>
    <property type="evidence" value="ECO:0007669"/>
    <property type="project" value="UniProtKB-UniRule"/>
</dbReference>
<protein>
    <recommendedName>
        <fullName evidence="11 13">S-adenosylmethionine:tRNA ribosyltransferase-isomerase</fullName>
        <ecNumber evidence="10 13">2.4.99.17</ecNumber>
    </recommendedName>
    <alternativeName>
        <fullName evidence="12 13">Queuosine biosynthesis protein QueA</fullName>
    </alternativeName>
</protein>
<dbReference type="Pfam" id="PF02547">
    <property type="entry name" value="Queuosine_synth"/>
    <property type="match status" value="1"/>
</dbReference>
<evidence type="ECO:0000256" key="2">
    <source>
        <dbReference type="ARBA" id="ARBA00004691"/>
    </source>
</evidence>
<evidence type="ECO:0000313" key="14">
    <source>
        <dbReference type="EMBL" id="OGF21350.1"/>
    </source>
</evidence>
<comment type="subunit">
    <text evidence="3 13">Monomer.</text>
</comment>
<evidence type="ECO:0000256" key="12">
    <source>
        <dbReference type="ARBA" id="ARBA00076160"/>
    </source>
</evidence>
<dbReference type="EC" id="2.4.99.17" evidence="10 13"/>
<keyword evidence="14" id="KW-0413">Isomerase</keyword>
<dbReference type="NCBIfam" id="TIGR00113">
    <property type="entry name" value="queA"/>
    <property type="match status" value="1"/>
</dbReference>
<dbReference type="PANTHER" id="PTHR30307:SF0">
    <property type="entry name" value="S-ADENOSYLMETHIONINE:TRNA RIBOSYLTRANSFERASE-ISOMERASE"/>
    <property type="match status" value="1"/>
</dbReference>
<evidence type="ECO:0000256" key="13">
    <source>
        <dbReference type="HAMAP-Rule" id="MF_00113"/>
    </source>
</evidence>